<evidence type="ECO:0000256" key="1">
    <source>
        <dbReference type="ARBA" id="ARBA00023002"/>
    </source>
</evidence>
<evidence type="ECO:0000313" key="3">
    <source>
        <dbReference type="EMBL" id="MFG6447276.1"/>
    </source>
</evidence>
<evidence type="ECO:0000259" key="2">
    <source>
        <dbReference type="SMART" id="SM00829"/>
    </source>
</evidence>
<dbReference type="InterPro" id="IPR045010">
    <property type="entry name" value="MDR_fam"/>
</dbReference>
<comment type="caution">
    <text evidence="3">The sequence shown here is derived from an EMBL/GenBank/DDBJ whole genome shotgun (WGS) entry which is preliminary data.</text>
</comment>
<sequence length="342" mass="36203">MHHSPSPDLNLQVRLACRPKGRPVLADFQFTSEPLPIPADGQLLVRHEWLSLDPYMRGRMADTPSYAPPLELGAVMLGGTVGVVQASKHSNYAPGDLVLGMGGWQAYSLADAQGPAAPLKLERSEVPAFAYLGALGMPGITAWYGLTQLLRLSPGQTLLVSGATGAVGSVVGQLARARGLRAVGLAGGAHKCAHAVQQLGYEACVDYRDGPDAMLQGLRQACPDGVQGIFENVGGALLDAALQLASPHARIALCGAMAGYNGEPIPLAAPQLLLTKRIGLQGFIITEHLPLWPQARQELLALWRQGQLQQHSTIVDGLEQAPEAFIGMLQGQHLGKLLVRLT</sequence>
<keyword evidence="4" id="KW-1185">Reference proteome</keyword>
<keyword evidence="1 3" id="KW-0560">Oxidoreductase</keyword>
<evidence type="ECO:0000313" key="4">
    <source>
        <dbReference type="Proteomes" id="UP001606099"/>
    </source>
</evidence>
<organism evidence="3 4">
    <name type="scientific">Roseateles rivi</name>
    <dbReference type="NCBI Taxonomy" id="3299028"/>
    <lineage>
        <taxon>Bacteria</taxon>
        <taxon>Pseudomonadati</taxon>
        <taxon>Pseudomonadota</taxon>
        <taxon>Betaproteobacteria</taxon>
        <taxon>Burkholderiales</taxon>
        <taxon>Sphaerotilaceae</taxon>
        <taxon>Roseateles</taxon>
    </lineage>
</organism>
<gene>
    <name evidence="3" type="ORF">ACG0Z6_03355</name>
</gene>
<dbReference type="EC" id="1.-.-.-" evidence="3"/>
<dbReference type="CDD" id="cd05288">
    <property type="entry name" value="PGDH"/>
    <property type="match status" value="1"/>
</dbReference>
<dbReference type="Proteomes" id="UP001606099">
    <property type="component" value="Unassembled WGS sequence"/>
</dbReference>
<dbReference type="InterPro" id="IPR011032">
    <property type="entry name" value="GroES-like_sf"/>
</dbReference>
<dbReference type="GO" id="GO:0016491">
    <property type="term" value="F:oxidoreductase activity"/>
    <property type="evidence" value="ECO:0007669"/>
    <property type="project" value="UniProtKB-KW"/>
</dbReference>
<dbReference type="SUPFAM" id="SSF51735">
    <property type="entry name" value="NAD(P)-binding Rossmann-fold domains"/>
    <property type="match status" value="1"/>
</dbReference>
<dbReference type="InterPro" id="IPR036291">
    <property type="entry name" value="NAD(P)-bd_dom_sf"/>
</dbReference>
<dbReference type="InterPro" id="IPR020843">
    <property type="entry name" value="ER"/>
</dbReference>
<dbReference type="Pfam" id="PF00107">
    <property type="entry name" value="ADH_zinc_N"/>
    <property type="match status" value="1"/>
</dbReference>
<dbReference type="SUPFAM" id="SSF50129">
    <property type="entry name" value="GroES-like"/>
    <property type="match status" value="1"/>
</dbReference>
<dbReference type="InterPro" id="IPR041694">
    <property type="entry name" value="ADH_N_2"/>
</dbReference>
<dbReference type="InterPro" id="IPR013149">
    <property type="entry name" value="ADH-like_C"/>
</dbReference>
<name>A0ABW7FSG7_9BURK</name>
<dbReference type="Pfam" id="PF16884">
    <property type="entry name" value="ADH_N_2"/>
    <property type="match status" value="1"/>
</dbReference>
<accession>A0ABW7FSG7</accession>
<dbReference type="Gene3D" id="3.40.50.720">
    <property type="entry name" value="NAD(P)-binding Rossmann-like Domain"/>
    <property type="match status" value="1"/>
</dbReference>
<reference evidence="3 4" key="1">
    <citation type="submission" date="2024-08" db="EMBL/GenBank/DDBJ databases">
        <authorList>
            <person name="Lu H."/>
        </authorList>
    </citation>
    <scope>NUCLEOTIDE SEQUENCE [LARGE SCALE GENOMIC DNA]</scope>
    <source>
        <strain evidence="3 4">BYS180W</strain>
    </source>
</reference>
<dbReference type="PANTHER" id="PTHR43205:SF7">
    <property type="entry name" value="PROSTAGLANDIN REDUCTASE 1"/>
    <property type="match status" value="1"/>
</dbReference>
<protein>
    <submittedName>
        <fullName evidence="3">NADP-dependent oxidoreductase</fullName>
        <ecNumber evidence="3">1.-.-.-</ecNumber>
    </submittedName>
</protein>
<dbReference type="EMBL" id="JBIGHZ010000001">
    <property type="protein sequence ID" value="MFG6447276.1"/>
    <property type="molecule type" value="Genomic_DNA"/>
</dbReference>
<dbReference type="Gene3D" id="3.90.180.10">
    <property type="entry name" value="Medium-chain alcohol dehydrogenases, catalytic domain"/>
    <property type="match status" value="1"/>
</dbReference>
<dbReference type="PANTHER" id="PTHR43205">
    <property type="entry name" value="PROSTAGLANDIN REDUCTASE"/>
    <property type="match status" value="1"/>
</dbReference>
<dbReference type="SMART" id="SM00829">
    <property type="entry name" value="PKS_ER"/>
    <property type="match status" value="1"/>
</dbReference>
<proteinExistence type="predicted"/>
<dbReference type="RefSeq" id="WP_394458646.1">
    <property type="nucleotide sequence ID" value="NZ_JBIGHZ010000001.1"/>
</dbReference>
<feature type="domain" description="Enoyl reductase (ER)" evidence="2">
    <location>
        <begin position="23"/>
        <end position="339"/>
    </location>
</feature>